<dbReference type="GO" id="GO:0050118">
    <property type="term" value="F:N-acetyldiaminopimelate deacetylase activity"/>
    <property type="evidence" value="ECO:0007669"/>
    <property type="project" value="UniProtKB-ARBA"/>
</dbReference>
<protein>
    <submittedName>
        <fullName evidence="4">Catalyzes the cleavage of p-aminobenzoyl-glutamate to p-aminobenzoate and glutamate, subunit A</fullName>
    </submittedName>
</protein>
<dbReference type="PANTHER" id="PTHR11014:SF63">
    <property type="entry name" value="METALLOPEPTIDASE, PUTATIVE (AFU_ORTHOLOGUE AFUA_6G09600)-RELATED"/>
    <property type="match status" value="1"/>
</dbReference>
<keyword evidence="1" id="KW-0378">Hydrolase</keyword>
<reference evidence="4 5" key="1">
    <citation type="submission" date="2014-06" db="EMBL/GenBank/DDBJ databases">
        <title>Functional and comparative genomic analyses of the Drosophila gut microbiota identify candidate symbiosis factors.</title>
        <authorList>
            <person name="Newell P.D."/>
            <person name="Chaston J.M."/>
            <person name="Douglas A.E."/>
        </authorList>
    </citation>
    <scope>NUCLEOTIDE SEQUENCE [LARGE SCALE GENOMIC DNA]</scope>
    <source>
        <strain evidence="4 5">DmCS_006</strain>
    </source>
</reference>
<dbReference type="EMBL" id="JOKM01000099">
    <property type="protein sequence ID" value="KGB21496.1"/>
    <property type="molecule type" value="Genomic_DNA"/>
</dbReference>
<dbReference type="Pfam" id="PF01546">
    <property type="entry name" value="Peptidase_M20"/>
    <property type="match status" value="1"/>
</dbReference>
<comment type="caution">
    <text evidence="4">The sequence shown here is derived from an EMBL/GenBank/DDBJ whole genome shotgun (WGS) entry which is preliminary data.</text>
</comment>
<dbReference type="InterPro" id="IPR036264">
    <property type="entry name" value="Bact_exopeptidase_dim_dom"/>
</dbReference>
<dbReference type="InterPro" id="IPR002933">
    <property type="entry name" value="Peptidase_M20"/>
</dbReference>
<evidence type="ECO:0000313" key="5">
    <source>
        <dbReference type="Proteomes" id="UP000029448"/>
    </source>
</evidence>
<dbReference type="Gene3D" id="3.30.70.360">
    <property type="match status" value="1"/>
</dbReference>
<dbReference type="AlphaFoldDB" id="A0A094ZFW7"/>
<dbReference type="SUPFAM" id="SSF55031">
    <property type="entry name" value="Bacterial exopeptidase dimerisation domain"/>
    <property type="match status" value="1"/>
</dbReference>
<dbReference type="PANTHER" id="PTHR11014">
    <property type="entry name" value="PEPTIDASE M20 FAMILY MEMBER"/>
    <property type="match status" value="1"/>
</dbReference>
<feature type="binding site" evidence="2">
    <location>
        <position position="159"/>
    </location>
    <ligand>
        <name>Mn(2+)</name>
        <dbReference type="ChEBI" id="CHEBI:29035"/>
        <label>2</label>
    </ligand>
</feature>
<dbReference type="GO" id="GO:0046872">
    <property type="term" value="F:metal ion binding"/>
    <property type="evidence" value="ECO:0007669"/>
    <property type="project" value="UniProtKB-KW"/>
</dbReference>
<dbReference type="InterPro" id="IPR011650">
    <property type="entry name" value="Peptidase_M20_dimer"/>
</dbReference>
<dbReference type="STRING" id="104102.AtDm6_2804"/>
<keyword evidence="2" id="KW-0479">Metal-binding</keyword>
<dbReference type="GeneID" id="89479102"/>
<dbReference type="InterPro" id="IPR017439">
    <property type="entry name" value="Amidohydrolase"/>
</dbReference>
<dbReference type="PIRSF" id="PIRSF005962">
    <property type="entry name" value="Pept_M20D_amidohydro"/>
    <property type="match status" value="1"/>
</dbReference>
<sequence length="390" mass="41535">MHRQGFDADFLTRVRRDLHTHPELRFEEKRTASIVAEHLRRLGYEPHAGLARTGVVATLDTGCPGPAVMLRADMDALPIRETGQGPWVSQVDGVMHACGHDGHTVMLLGAAAALAADPPECGKVHFVFQPGEEGGAGAQVMIDEGLFTLFPTDYCFGLHNWPGLAAGKLAVCSGPIMAGGWRFAIEITGKGSHAAQPHLGRDPLTVGAALVQEAQLLVARRTDPIIPAVVSFCIFDAGTADNILPEKARLAGTLRALAPDVLDELRDGLQLLCNGLAMAHGVTISVHFHQPYPVTVNDGAATRLAAKAMQALEAMEGGPVPDLDIAPSLASEDFGFMLRQKPGAYAMIGNGESSKLHAPDYDFNDNVIQKGVRYWHMLAHLCAASTAEVS</sequence>
<accession>A0A094ZFW7</accession>
<evidence type="ECO:0000256" key="2">
    <source>
        <dbReference type="PIRSR" id="PIRSR005962-1"/>
    </source>
</evidence>
<proteinExistence type="predicted"/>
<gene>
    <name evidence="4" type="ORF">AtDm6_2804</name>
</gene>
<dbReference type="GO" id="GO:0019877">
    <property type="term" value="P:diaminopimelate biosynthetic process"/>
    <property type="evidence" value="ECO:0007669"/>
    <property type="project" value="UniProtKB-ARBA"/>
</dbReference>
<comment type="cofactor">
    <cofactor evidence="2">
        <name>Mn(2+)</name>
        <dbReference type="ChEBI" id="CHEBI:29035"/>
    </cofactor>
    <text evidence="2">The Mn(2+) ion enhances activity.</text>
</comment>
<feature type="binding site" evidence="2">
    <location>
        <position position="98"/>
    </location>
    <ligand>
        <name>Mn(2+)</name>
        <dbReference type="ChEBI" id="CHEBI:29035"/>
        <label>2</label>
    </ligand>
</feature>
<dbReference type="PATRIC" id="fig|104102.7.peg.2770"/>
<organism evidence="4 5">
    <name type="scientific">Acetobacter tropicalis</name>
    <dbReference type="NCBI Taxonomy" id="104102"/>
    <lineage>
        <taxon>Bacteria</taxon>
        <taxon>Pseudomonadati</taxon>
        <taxon>Pseudomonadota</taxon>
        <taxon>Alphaproteobacteria</taxon>
        <taxon>Acetobacterales</taxon>
        <taxon>Acetobacteraceae</taxon>
        <taxon>Acetobacter</taxon>
    </lineage>
</organism>
<evidence type="ECO:0000256" key="1">
    <source>
        <dbReference type="ARBA" id="ARBA00022801"/>
    </source>
</evidence>
<feature type="binding site" evidence="2">
    <location>
        <position position="133"/>
    </location>
    <ligand>
        <name>Mn(2+)</name>
        <dbReference type="ChEBI" id="CHEBI:29035"/>
        <label>2</label>
    </ligand>
</feature>
<keyword evidence="2" id="KW-0464">Manganese</keyword>
<evidence type="ECO:0000313" key="4">
    <source>
        <dbReference type="EMBL" id="KGB21496.1"/>
    </source>
</evidence>
<dbReference type="RefSeq" id="WP_052051486.1">
    <property type="nucleotide sequence ID" value="NZ_JACAOJ010000044.1"/>
</dbReference>
<evidence type="ECO:0000259" key="3">
    <source>
        <dbReference type="Pfam" id="PF07687"/>
    </source>
</evidence>
<feature type="binding site" evidence="2">
    <location>
        <position position="357"/>
    </location>
    <ligand>
        <name>Mn(2+)</name>
        <dbReference type="ChEBI" id="CHEBI:29035"/>
        <label>2</label>
    </ligand>
</feature>
<dbReference type="FunFam" id="3.30.70.360:FF:000001">
    <property type="entry name" value="N-acetyldiaminopimelate deacetylase"/>
    <property type="match status" value="1"/>
</dbReference>
<dbReference type="SUPFAM" id="SSF53187">
    <property type="entry name" value="Zn-dependent exopeptidases"/>
    <property type="match status" value="1"/>
</dbReference>
<feature type="binding site" evidence="2">
    <location>
        <position position="100"/>
    </location>
    <ligand>
        <name>Mn(2+)</name>
        <dbReference type="ChEBI" id="CHEBI:29035"/>
        <label>2</label>
    </ligand>
</feature>
<keyword evidence="5" id="KW-1185">Reference proteome</keyword>
<dbReference type="NCBIfam" id="TIGR01891">
    <property type="entry name" value="amidohydrolases"/>
    <property type="match status" value="1"/>
</dbReference>
<dbReference type="Pfam" id="PF07687">
    <property type="entry name" value="M20_dimer"/>
    <property type="match status" value="1"/>
</dbReference>
<name>A0A094ZFW7_9PROT</name>
<dbReference type="Gene3D" id="3.40.630.10">
    <property type="entry name" value="Zn peptidases"/>
    <property type="match status" value="1"/>
</dbReference>
<dbReference type="Proteomes" id="UP000029448">
    <property type="component" value="Unassembled WGS sequence"/>
</dbReference>
<feature type="domain" description="Peptidase M20 dimerisation" evidence="3">
    <location>
        <begin position="180"/>
        <end position="273"/>
    </location>
</feature>